<comment type="caution">
    <text evidence="9">The sequence shown here is derived from an EMBL/GenBank/DDBJ whole genome shotgun (WGS) entry which is preliminary data.</text>
</comment>
<dbReference type="Gene3D" id="1.10.489.10">
    <property type="entry name" value="Chloroperoxidase-like"/>
    <property type="match status" value="1"/>
</dbReference>
<dbReference type="PANTHER" id="PTHR33577:SF9">
    <property type="entry name" value="PEROXIDASE STCC"/>
    <property type="match status" value="1"/>
</dbReference>
<dbReference type="Pfam" id="PF01328">
    <property type="entry name" value="Peroxidase_2"/>
    <property type="match status" value="1"/>
</dbReference>
<dbReference type="InterPro" id="IPR000028">
    <property type="entry name" value="Chloroperoxidase"/>
</dbReference>
<evidence type="ECO:0000256" key="1">
    <source>
        <dbReference type="ARBA" id="ARBA00001970"/>
    </source>
</evidence>
<dbReference type="GO" id="GO:0004601">
    <property type="term" value="F:peroxidase activity"/>
    <property type="evidence" value="ECO:0007669"/>
    <property type="project" value="UniProtKB-KW"/>
</dbReference>
<organism evidence="9 10">
    <name type="scientific">Phytophthora lilii</name>
    <dbReference type="NCBI Taxonomy" id="2077276"/>
    <lineage>
        <taxon>Eukaryota</taxon>
        <taxon>Sar</taxon>
        <taxon>Stramenopiles</taxon>
        <taxon>Oomycota</taxon>
        <taxon>Peronosporomycetes</taxon>
        <taxon>Peronosporales</taxon>
        <taxon>Peronosporaceae</taxon>
        <taxon>Phytophthora</taxon>
    </lineage>
</organism>
<sequence length="111" mass="11504">MTLAEQLLERGLPSGKLGVKELGAARKARLADSISINPNVTFGSTQQTLAFLESSILLLGFGSKTNESVSVDVARSFLVDEKIPNGWVRASSAISATEARATAAKIGAASA</sequence>
<evidence type="ECO:0000256" key="3">
    <source>
        <dbReference type="ARBA" id="ARBA00022617"/>
    </source>
</evidence>
<comment type="similarity">
    <text evidence="7">Belongs to the chloroperoxidase family.</text>
</comment>
<evidence type="ECO:0000256" key="5">
    <source>
        <dbReference type="ARBA" id="ARBA00023002"/>
    </source>
</evidence>
<evidence type="ECO:0000313" key="10">
    <source>
        <dbReference type="Proteomes" id="UP001165083"/>
    </source>
</evidence>
<keyword evidence="4" id="KW-0479">Metal-binding</keyword>
<evidence type="ECO:0000256" key="4">
    <source>
        <dbReference type="ARBA" id="ARBA00022723"/>
    </source>
</evidence>
<evidence type="ECO:0000256" key="7">
    <source>
        <dbReference type="ARBA" id="ARBA00025795"/>
    </source>
</evidence>
<dbReference type="PANTHER" id="PTHR33577">
    <property type="entry name" value="STERIGMATOCYSTIN BIOSYNTHESIS PEROXIDASE STCC-RELATED"/>
    <property type="match status" value="1"/>
</dbReference>
<evidence type="ECO:0000256" key="6">
    <source>
        <dbReference type="ARBA" id="ARBA00023004"/>
    </source>
</evidence>
<evidence type="ECO:0000259" key="8">
    <source>
        <dbReference type="PROSITE" id="PS51405"/>
    </source>
</evidence>
<comment type="cofactor">
    <cofactor evidence="1">
        <name>heme b</name>
        <dbReference type="ChEBI" id="CHEBI:60344"/>
    </cofactor>
</comment>
<protein>
    <submittedName>
        <fullName evidence="9">Unnamed protein product</fullName>
    </submittedName>
</protein>
<keyword evidence="3" id="KW-0349">Heme</keyword>
<dbReference type="Proteomes" id="UP001165083">
    <property type="component" value="Unassembled WGS sequence"/>
</dbReference>
<keyword evidence="5" id="KW-0560">Oxidoreductase</keyword>
<dbReference type="GO" id="GO:0046872">
    <property type="term" value="F:metal ion binding"/>
    <property type="evidence" value="ECO:0007669"/>
    <property type="project" value="UniProtKB-KW"/>
</dbReference>
<evidence type="ECO:0000313" key="9">
    <source>
        <dbReference type="EMBL" id="GMF13648.1"/>
    </source>
</evidence>
<reference evidence="9" key="1">
    <citation type="submission" date="2023-04" db="EMBL/GenBank/DDBJ databases">
        <title>Phytophthora lilii NBRC 32176.</title>
        <authorList>
            <person name="Ichikawa N."/>
            <person name="Sato H."/>
            <person name="Tonouchi N."/>
        </authorList>
    </citation>
    <scope>NUCLEOTIDE SEQUENCE</scope>
    <source>
        <strain evidence="9">NBRC 32176</strain>
    </source>
</reference>
<accession>A0A9W6THY3</accession>
<dbReference type="EMBL" id="BSXW01000166">
    <property type="protein sequence ID" value="GMF13648.1"/>
    <property type="molecule type" value="Genomic_DNA"/>
</dbReference>
<name>A0A9W6THY3_9STRA</name>
<feature type="domain" description="Heme haloperoxidase family profile" evidence="8">
    <location>
        <begin position="1"/>
        <end position="101"/>
    </location>
</feature>
<dbReference type="OrthoDB" id="407298at2759"/>
<dbReference type="AlphaFoldDB" id="A0A9W6THY3"/>
<dbReference type="InterPro" id="IPR036851">
    <property type="entry name" value="Chloroperoxidase-like_sf"/>
</dbReference>
<keyword evidence="2" id="KW-0575">Peroxidase</keyword>
<proteinExistence type="inferred from homology"/>
<evidence type="ECO:0000256" key="2">
    <source>
        <dbReference type="ARBA" id="ARBA00022559"/>
    </source>
</evidence>
<gene>
    <name evidence="9" type="ORF">Plil01_000410100</name>
</gene>
<keyword evidence="6" id="KW-0408">Iron</keyword>
<dbReference type="PROSITE" id="PS51405">
    <property type="entry name" value="HEME_HALOPEROXIDASE"/>
    <property type="match status" value="1"/>
</dbReference>
<keyword evidence="10" id="KW-1185">Reference proteome</keyword>